<reference evidence="8" key="1">
    <citation type="journal article" date="2017" name="Med. Chem. Commun.">
        <title>Nonomuraea sp. ATCC 55076 harbours the largest actinomycete chromosome to date and the kistamicin biosynthetic gene cluster.</title>
        <authorList>
            <person name="Nazari B."/>
            <person name="Forneris C.C."/>
            <person name="Gibson M.I."/>
            <person name="Moon K."/>
            <person name="Schramma K.R."/>
            <person name="Seyedsayamdost M.R."/>
        </authorList>
    </citation>
    <scope>NUCLEOTIDE SEQUENCE [LARGE SCALE GENOMIC DNA]</scope>
    <source>
        <strain evidence="8">ATCC 55076</strain>
    </source>
</reference>
<dbReference type="InterPro" id="IPR050490">
    <property type="entry name" value="Bact_solute-bd_prot1"/>
</dbReference>
<evidence type="ECO:0000313" key="7">
    <source>
        <dbReference type="EMBL" id="AQZ64129.1"/>
    </source>
</evidence>
<gene>
    <name evidence="7" type="ORF">BKM31_24075</name>
</gene>
<feature type="signal peptide" evidence="6">
    <location>
        <begin position="1"/>
        <end position="20"/>
    </location>
</feature>
<dbReference type="PANTHER" id="PTHR43649:SF33">
    <property type="entry name" value="POLYGALACTURONAN_RHAMNOGALACTURONAN-BINDING PROTEIN YTCQ"/>
    <property type="match status" value="1"/>
</dbReference>
<keyword evidence="2 6" id="KW-0732">Signal</keyword>
<evidence type="ECO:0000256" key="6">
    <source>
        <dbReference type="SAM" id="SignalP"/>
    </source>
</evidence>
<dbReference type="SUPFAM" id="SSF53850">
    <property type="entry name" value="Periplasmic binding protein-like II"/>
    <property type="match status" value="1"/>
</dbReference>
<evidence type="ECO:0000256" key="1">
    <source>
        <dbReference type="ARBA" id="ARBA00022475"/>
    </source>
</evidence>
<protein>
    <submittedName>
        <fullName evidence="7">Sugar ABC transporter substrate-binding protein</fullName>
    </submittedName>
</protein>
<accession>A0A1V0A1S7</accession>
<sequence length="442" mass="46815">MRIRGVPGSLAALGLAVALAACSSGTNGGGTAATQAATQAAETGPVTLNFWCWSAGQKEKVAAFNKAHPDIQVKHTDAGGGTDTATKLLTASRAGNAPDATCLEYQTIPAMIVAGALADISAYTADIKDAFTPEVWSLTSFDGAVYGVPQDVGPMVMVYNRKRFDELKIAVPKTWQEFATVAADVRKKDPDAYLATFAPAEFGNFAGLAQQAGATWWKVQDQTWTVGIADTASTEVAAYWQGLIDKDLVKAEPLLTPEWNNQLNQGKILSWPSALWAPGVLYGIAEKQAGDWAIAPLPQWTPGDDRVAFQGGSAIAVTKNSKHAQAAATFAKWMNTDKTAYDIQIAAGEYPASLAGQQATTTSEPPKLVSEQKDYWQVAAKAAQRTIPHISWGPNVGTAQSAFQDAMAAAIRDRTPLVQALQKTQQVVVDDMKATGFKVAGP</sequence>
<dbReference type="InterPro" id="IPR006059">
    <property type="entry name" value="SBP"/>
</dbReference>
<dbReference type="CDD" id="cd13585">
    <property type="entry name" value="PBP2_TMBP_like"/>
    <property type="match status" value="1"/>
</dbReference>
<dbReference type="Gene3D" id="3.40.190.10">
    <property type="entry name" value="Periplasmic binding protein-like II"/>
    <property type="match status" value="1"/>
</dbReference>
<evidence type="ECO:0000256" key="2">
    <source>
        <dbReference type="ARBA" id="ARBA00022729"/>
    </source>
</evidence>
<dbReference type="Proteomes" id="UP000190797">
    <property type="component" value="Chromosome"/>
</dbReference>
<proteinExistence type="predicted"/>
<dbReference type="RefSeq" id="WP_080040328.1">
    <property type="nucleotide sequence ID" value="NZ_CP017717.1"/>
</dbReference>
<name>A0A1V0A1S7_9ACTN</name>
<feature type="chain" id="PRO_5039398467" evidence="6">
    <location>
        <begin position="21"/>
        <end position="442"/>
    </location>
</feature>
<dbReference type="KEGG" id="noa:BKM31_24075"/>
<dbReference type="AlphaFoldDB" id="A0A1V0A1S7"/>
<dbReference type="Pfam" id="PF01547">
    <property type="entry name" value="SBP_bac_1"/>
    <property type="match status" value="1"/>
</dbReference>
<keyword evidence="1" id="KW-1003">Cell membrane</keyword>
<dbReference type="PANTHER" id="PTHR43649">
    <property type="entry name" value="ARABINOSE-BINDING PROTEIN-RELATED"/>
    <property type="match status" value="1"/>
</dbReference>
<dbReference type="STRING" id="1909395.BKM31_24075"/>
<keyword evidence="5" id="KW-0449">Lipoprotein</keyword>
<evidence type="ECO:0000256" key="4">
    <source>
        <dbReference type="ARBA" id="ARBA00023139"/>
    </source>
</evidence>
<dbReference type="OrthoDB" id="2515046at2"/>
<evidence type="ECO:0000313" key="8">
    <source>
        <dbReference type="Proteomes" id="UP000190797"/>
    </source>
</evidence>
<dbReference type="EMBL" id="CP017717">
    <property type="protein sequence ID" value="AQZ64129.1"/>
    <property type="molecule type" value="Genomic_DNA"/>
</dbReference>
<evidence type="ECO:0000256" key="5">
    <source>
        <dbReference type="ARBA" id="ARBA00023288"/>
    </source>
</evidence>
<dbReference type="PROSITE" id="PS51257">
    <property type="entry name" value="PROKAR_LIPOPROTEIN"/>
    <property type="match status" value="1"/>
</dbReference>
<organism evidence="7 8">
    <name type="scientific">[Actinomadura] parvosata subsp. kistnae</name>
    <dbReference type="NCBI Taxonomy" id="1909395"/>
    <lineage>
        <taxon>Bacteria</taxon>
        <taxon>Bacillati</taxon>
        <taxon>Actinomycetota</taxon>
        <taxon>Actinomycetes</taxon>
        <taxon>Streptosporangiales</taxon>
        <taxon>Streptosporangiaceae</taxon>
        <taxon>Nonomuraea</taxon>
    </lineage>
</organism>
<evidence type="ECO:0000256" key="3">
    <source>
        <dbReference type="ARBA" id="ARBA00023136"/>
    </source>
</evidence>
<keyword evidence="8" id="KW-1185">Reference proteome</keyword>
<keyword evidence="4" id="KW-0564">Palmitate</keyword>
<keyword evidence="3" id="KW-0472">Membrane</keyword>